<reference evidence="3" key="1">
    <citation type="submission" date="2024-06" db="UniProtKB">
        <authorList>
            <consortium name="Ensembl"/>
        </authorList>
    </citation>
    <scope>IDENTIFICATION</scope>
</reference>
<dbReference type="EMBL" id="AEYP01069546">
    <property type="status" value="NOT_ANNOTATED_CDS"/>
    <property type="molecule type" value="Genomic_DNA"/>
</dbReference>
<dbReference type="EMBL" id="AEYP01069544">
    <property type="status" value="NOT_ANNOTATED_CDS"/>
    <property type="molecule type" value="Genomic_DNA"/>
</dbReference>
<dbReference type="EMBL" id="AEYP01069542">
    <property type="status" value="NOT_ANNOTATED_CDS"/>
    <property type="molecule type" value="Genomic_DNA"/>
</dbReference>
<evidence type="ECO:0000256" key="1">
    <source>
        <dbReference type="SAM" id="MobiDB-lite"/>
    </source>
</evidence>
<organism evidence="3">
    <name type="scientific">Mustela putorius furo</name>
    <name type="common">European domestic ferret</name>
    <name type="synonym">Mustela furo</name>
    <dbReference type="NCBI Taxonomy" id="9669"/>
    <lineage>
        <taxon>Eukaryota</taxon>
        <taxon>Metazoa</taxon>
        <taxon>Chordata</taxon>
        <taxon>Craniata</taxon>
        <taxon>Vertebrata</taxon>
        <taxon>Euteleostomi</taxon>
        <taxon>Mammalia</taxon>
        <taxon>Eutheria</taxon>
        <taxon>Laurasiatheria</taxon>
        <taxon>Carnivora</taxon>
        <taxon>Caniformia</taxon>
        <taxon>Musteloidea</taxon>
        <taxon>Mustelidae</taxon>
        <taxon>Mustelinae</taxon>
        <taxon>Mustela</taxon>
    </lineage>
</organism>
<name>M3XQ11_MUSPF</name>
<feature type="chain" id="PRO_5004043958" evidence="2">
    <location>
        <begin position="18"/>
        <end position="139"/>
    </location>
</feature>
<evidence type="ECO:0000313" key="3">
    <source>
        <dbReference type="Ensembl" id="ENSMPUP00000001161.1"/>
    </source>
</evidence>
<dbReference type="OMA" id="SSDCKHR"/>
<dbReference type="AlphaFoldDB" id="M3XQ11"/>
<sequence>WGLLWVSVLGFLAHVQGQRDFDLADALDDPEPTKKPNSGCLGHPKPLYVHRRGHVSALGDKTCRIQPLGFPNRLAPISQGPEVSSDCKHRRPRNGPSGQSTGYFGNTDRDDGRYPPRPKPPAGGGGSYYPSNDGSGNTH</sequence>
<dbReference type="Ensembl" id="ENSMPUT00000001186.1">
    <property type="protein sequence ID" value="ENSMPUP00000001161.1"/>
    <property type="gene ID" value="ENSMPUG00000001172.1"/>
</dbReference>
<accession>M3XQ11</accession>
<feature type="signal peptide" evidence="2">
    <location>
        <begin position="1"/>
        <end position="17"/>
    </location>
</feature>
<dbReference type="HOGENOM" id="CLU_2043289_0_0_1"/>
<protein>
    <submittedName>
        <fullName evidence="3">Uncharacterized protein</fullName>
    </submittedName>
</protein>
<dbReference type="EMBL" id="AEYP01069543">
    <property type="status" value="NOT_ANNOTATED_CDS"/>
    <property type="molecule type" value="Genomic_DNA"/>
</dbReference>
<evidence type="ECO:0000256" key="2">
    <source>
        <dbReference type="SAM" id="SignalP"/>
    </source>
</evidence>
<proteinExistence type="predicted"/>
<keyword evidence="2" id="KW-0732">Signal</keyword>
<feature type="region of interest" description="Disordered" evidence="1">
    <location>
        <begin position="68"/>
        <end position="139"/>
    </location>
</feature>
<dbReference type="EMBL" id="AEYP01069541">
    <property type="status" value="NOT_ANNOTATED_CDS"/>
    <property type="molecule type" value="Genomic_DNA"/>
</dbReference>
<feature type="region of interest" description="Disordered" evidence="1">
    <location>
        <begin position="26"/>
        <end position="46"/>
    </location>
</feature>
<dbReference type="EMBL" id="AEYP01069545">
    <property type="status" value="NOT_ANNOTATED_CDS"/>
    <property type="molecule type" value="Genomic_DNA"/>
</dbReference>
<dbReference type="InParanoid" id="M3XQ11"/>